<evidence type="ECO:0000256" key="8">
    <source>
        <dbReference type="ARBA" id="ARBA00022989"/>
    </source>
</evidence>
<feature type="domain" description="Peptidase M48" evidence="15">
    <location>
        <begin position="205"/>
        <end position="408"/>
    </location>
</feature>
<evidence type="ECO:0000256" key="6">
    <source>
        <dbReference type="ARBA" id="ARBA00022824"/>
    </source>
</evidence>
<evidence type="ECO:0000256" key="14">
    <source>
        <dbReference type="SAM" id="Phobius"/>
    </source>
</evidence>
<dbReference type="GO" id="GO:0004222">
    <property type="term" value="F:metalloendopeptidase activity"/>
    <property type="evidence" value="ECO:0007669"/>
    <property type="project" value="InterPro"/>
</dbReference>
<comment type="cofactor">
    <cofactor evidence="12 13">
        <name>Zn(2+)</name>
        <dbReference type="ChEBI" id="CHEBI:29105"/>
    </cofactor>
    <text evidence="12 13">Binds 1 zinc ion per subunit.</text>
</comment>
<evidence type="ECO:0000256" key="3">
    <source>
        <dbReference type="ARBA" id="ARBA00022692"/>
    </source>
</evidence>
<dbReference type="InterPro" id="IPR032456">
    <property type="entry name" value="Peptidase_M48_N"/>
</dbReference>
<dbReference type="Gene3D" id="3.30.2010.10">
    <property type="entry name" value="Metalloproteases ('zincins'), catalytic domain"/>
    <property type="match status" value="1"/>
</dbReference>
<evidence type="ECO:0000256" key="13">
    <source>
        <dbReference type="RuleBase" id="RU003983"/>
    </source>
</evidence>
<keyword evidence="18" id="KW-1185">Reference proteome</keyword>
<evidence type="ECO:0000256" key="2">
    <source>
        <dbReference type="ARBA" id="ARBA00022670"/>
    </source>
</evidence>
<evidence type="ECO:0000259" key="15">
    <source>
        <dbReference type="Pfam" id="PF01435"/>
    </source>
</evidence>
<feature type="transmembrane region" description="Helical" evidence="14">
    <location>
        <begin position="97"/>
        <end position="121"/>
    </location>
</feature>
<feature type="transmembrane region" description="Helical" evidence="14">
    <location>
        <begin position="175"/>
        <end position="200"/>
    </location>
</feature>
<keyword evidence="3 14" id="KW-0812">Transmembrane</keyword>
<feature type="binding site" evidence="12">
    <location>
        <position position="353"/>
    </location>
    <ligand>
        <name>Zn(2+)</name>
        <dbReference type="ChEBI" id="CHEBI:29105"/>
        <note>catalytic</note>
    </ligand>
</feature>
<dbReference type="Proteomes" id="UP000512167">
    <property type="component" value="Chromosome"/>
</dbReference>
<dbReference type="GO" id="GO:0046872">
    <property type="term" value="F:metal ion binding"/>
    <property type="evidence" value="ECO:0007669"/>
    <property type="project" value="UniProtKB-KW"/>
</dbReference>
<organism evidence="17 18">
    <name type="scientific">Hujiaoplasma nucleasis</name>
    <dbReference type="NCBI Taxonomy" id="2725268"/>
    <lineage>
        <taxon>Bacteria</taxon>
        <taxon>Bacillati</taxon>
        <taxon>Mycoplasmatota</taxon>
        <taxon>Mollicutes</taxon>
        <taxon>Candidatus Izemoplasmatales</taxon>
        <taxon>Hujiaoplasmataceae</taxon>
        <taxon>Hujiaoplasma</taxon>
    </lineage>
</organism>
<feature type="transmembrane region" description="Helical" evidence="14">
    <location>
        <begin position="63"/>
        <end position="85"/>
    </location>
</feature>
<feature type="domain" description="CAAX prenyl protease 1 N-terminal" evidence="16">
    <location>
        <begin position="26"/>
        <end position="202"/>
    </location>
</feature>
<gene>
    <name evidence="17" type="ORF">HF295_04785</name>
</gene>
<dbReference type="RefSeq" id="WP_312031041.1">
    <property type="nucleotide sequence ID" value="NZ_CP051151.1"/>
</dbReference>
<keyword evidence="8 14" id="KW-1133">Transmembrane helix</keyword>
<dbReference type="InterPro" id="IPR027057">
    <property type="entry name" value="CAXX_Prtase_1"/>
</dbReference>
<dbReference type="FunFam" id="3.30.2010.10:FF:000002">
    <property type="entry name" value="CAAX prenyl protease"/>
    <property type="match status" value="1"/>
</dbReference>
<evidence type="ECO:0000256" key="9">
    <source>
        <dbReference type="ARBA" id="ARBA00023049"/>
    </source>
</evidence>
<evidence type="ECO:0000256" key="5">
    <source>
        <dbReference type="ARBA" id="ARBA00022801"/>
    </source>
</evidence>
<feature type="transmembrane region" description="Helical" evidence="14">
    <location>
        <begin position="141"/>
        <end position="163"/>
    </location>
</feature>
<keyword evidence="4 12" id="KW-0479">Metal-binding</keyword>
<dbReference type="EMBL" id="CP051151">
    <property type="protein sequence ID" value="QLY40213.1"/>
    <property type="molecule type" value="Genomic_DNA"/>
</dbReference>
<evidence type="ECO:0000256" key="1">
    <source>
        <dbReference type="ARBA" id="ARBA00004477"/>
    </source>
</evidence>
<accession>A0A7L6N219</accession>
<feature type="transmembrane region" description="Helical" evidence="14">
    <location>
        <begin position="327"/>
        <end position="348"/>
    </location>
</feature>
<evidence type="ECO:0000256" key="10">
    <source>
        <dbReference type="ARBA" id="ARBA00023136"/>
    </source>
</evidence>
<keyword evidence="2 13" id="KW-0645">Protease</keyword>
<reference evidence="17 18" key="1">
    <citation type="submission" date="2020-04" db="EMBL/GenBank/DDBJ databases">
        <authorList>
            <person name="Zheng R.K."/>
            <person name="Sun C.M."/>
        </authorList>
    </citation>
    <scope>NUCLEOTIDE SEQUENCE [LARGE SCALE GENOMIC DNA]</scope>
    <source>
        <strain evidence="18">zrk29</strain>
    </source>
</reference>
<name>A0A7L6N219_9MOLU</name>
<comment type="subcellular location">
    <subcellularLocation>
        <location evidence="1">Endoplasmic reticulum membrane</location>
        <topology evidence="1">Multi-pass membrane protein</topology>
    </subcellularLocation>
</comment>
<protein>
    <submittedName>
        <fullName evidence="17">M48 family metallopeptidase</fullName>
    </submittedName>
</protein>
<dbReference type="Pfam" id="PF16491">
    <property type="entry name" value="Peptidase_M48_N"/>
    <property type="match status" value="1"/>
</dbReference>
<feature type="transmembrane region" description="Helical" evidence="14">
    <location>
        <begin position="285"/>
        <end position="307"/>
    </location>
</feature>
<keyword evidence="6" id="KW-0256">Endoplasmic reticulum</keyword>
<dbReference type="PANTHER" id="PTHR10120">
    <property type="entry name" value="CAAX PRENYL PROTEASE 1"/>
    <property type="match status" value="1"/>
</dbReference>
<dbReference type="AlphaFoldDB" id="A0A7L6N219"/>
<keyword evidence="10 14" id="KW-0472">Membrane</keyword>
<feature type="active site" description="Proton donor" evidence="11">
    <location>
        <position position="357"/>
    </location>
</feature>
<evidence type="ECO:0000256" key="11">
    <source>
        <dbReference type="PIRSR" id="PIRSR627057-1"/>
    </source>
</evidence>
<evidence type="ECO:0000256" key="12">
    <source>
        <dbReference type="PIRSR" id="PIRSR627057-2"/>
    </source>
</evidence>
<dbReference type="InterPro" id="IPR001915">
    <property type="entry name" value="Peptidase_M48"/>
</dbReference>
<evidence type="ECO:0000259" key="16">
    <source>
        <dbReference type="Pfam" id="PF16491"/>
    </source>
</evidence>
<dbReference type="CDD" id="cd07343">
    <property type="entry name" value="M48A_Zmpste24p_like"/>
    <property type="match status" value="1"/>
</dbReference>
<dbReference type="GO" id="GO:0071586">
    <property type="term" value="P:CAAX-box protein processing"/>
    <property type="evidence" value="ECO:0007669"/>
    <property type="project" value="InterPro"/>
</dbReference>
<feature type="binding site" evidence="12">
    <location>
        <position position="275"/>
    </location>
    <ligand>
        <name>Zn(2+)</name>
        <dbReference type="ChEBI" id="CHEBI:29105"/>
        <note>catalytic</note>
    </ligand>
</feature>
<evidence type="ECO:0000256" key="7">
    <source>
        <dbReference type="ARBA" id="ARBA00022833"/>
    </source>
</evidence>
<dbReference type="Pfam" id="PF01435">
    <property type="entry name" value="Peptidase_M48"/>
    <property type="match status" value="1"/>
</dbReference>
<proteinExistence type="inferred from homology"/>
<evidence type="ECO:0000256" key="4">
    <source>
        <dbReference type="ARBA" id="ARBA00022723"/>
    </source>
</evidence>
<evidence type="ECO:0000313" key="17">
    <source>
        <dbReference type="EMBL" id="QLY40213.1"/>
    </source>
</evidence>
<feature type="binding site" evidence="12">
    <location>
        <position position="279"/>
    </location>
    <ligand>
        <name>Zn(2+)</name>
        <dbReference type="ChEBI" id="CHEBI:29105"/>
        <note>catalytic</note>
    </ligand>
</feature>
<sequence>MEVIIQILVYGILIFLFVFELVLSILNYKNRNAKIPESVIDVYEEEEYKKYQAYTMANFKFSLFVKGFDLLLIIILLVSGFFHWIHKIAHQISDNYYLSVLLFLFFYFLLSFISGLVISYIKTFKIEESYGFNKMTLRTFILDKIKSLILTLVLGSALLYGLLAIHQNTGSMFFVYSWIGLTIIIVLMNLIYTSLIVPIFNKLKPLEDGSLKDKIETFAQSVGYQIDKISVMDASRRSSKLNAFFSGFGKSKRIVLFDTLIDKMTEDQIVAVLAHEIGHNKHKHIIFNLFQTVLMLSIYILVLSLFLNQAIFSQAFGFENINLGFNLILYVIILSPILSLISIFTAFISRKFEYQADAFVKNNGSSEDLIQALKVLARENYSNLTPHPYYVKIFYSHPPIANRIDALK</sequence>
<feature type="active site" evidence="11">
    <location>
        <position position="276"/>
    </location>
</feature>
<feature type="transmembrane region" description="Helical" evidence="14">
    <location>
        <begin position="6"/>
        <end position="26"/>
    </location>
</feature>
<comment type="similarity">
    <text evidence="13">Belongs to the peptidase M48 family.</text>
</comment>
<dbReference type="KEGG" id="tbk:HF295_04785"/>
<keyword evidence="9 13" id="KW-0482">Metalloprotease</keyword>
<keyword evidence="5 13" id="KW-0378">Hydrolase</keyword>
<keyword evidence="7 12" id="KW-0862">Zinc</keyword>
<evidence type="ECO:0000313" key="18">
    <source>
        <dbReference type="Proteomes" id="UP000512167"/>
    </source>
</evidence>